<comment type="similarity">
    <text evidence="7">Belongs to the class-I aminoacyl-tRNA synthetase family.</text>
</comment>
<proteinExistence type="inferred from homology"/>
<name>A0ABW3DJH0_9ACTN</name>
<dbReference type="EMBL" id="JBHTHX010000027">
    <property type="protein sequence ID" value="MFD0883334.1"/>
    <property type="molecule type" value="Genomic_DNA"/>
</dbReference>
<keyword evidence="5 7" id="KW-0030">Aminoacyl-tRNA synthetase</keyword>
<dbReference type="Proteomes" id="UP001597024">
    <property type="component" value="Unassembled WGS sequence"/>
</dbReference>
<sequence length="553" mass="61942">MQRPWLVTATPPTPNGELHLGHLSGPYLAGDIFSRHQRRLSGSVTYLTGIDDNQSYTELRALRDGRSPQETADHFGDRIERGWRDAGIHFDLIARPRLSPHHREFTRAIFQDLYDKGHILPRTRPLPYCDSCDRWAFEAFVVGSCPHCGTRACGNACEVCGRPNDCADLGDPHCTLCGSACVPRDCTRLYLPLEHHRPVLESFWREVGMNGHLTALCDDMQTAGLPEIAVSHPADWGVEVPVEGFSDHRVYVWFEMAAGYLAATQEHLDRNGAGRWQDVWHSGERIVQFFGFDNGYFHAVLFPAVMSAHDPRITLPNTFVSNEFYRLDGEKFSTSRQHAIWLLDALRDTPADHLRIHLSWTRPSTRQTSFTRQDFAAHLHGDRLPRWYGWLEDLTRRAEQANAEQANAPQEAVQDDDDRRGNTGRLLRARVADVLHLVDTAYSAEEFSPRTVLDLLDMIVDDAQEAGRDGDHLLGRPGLREAYLDCVAAQLSAAAAFAVGLHPIAPQMAQQIWSALELAGSVESLPWEDALSGVTVPNKVGNLAHACTLFIPE</sequence>
<keyword evidence="3 7" id="KW-0067">ATP-binding</keyword>
<dbReference type="InterPro" id="IPR014729">
    <property type="entry name" value="Rossmann-like_a/b/a_fold"/>
</dbReference>
<keyword evidence="11" id="KW-1185">Reference proteome</keyword>
<dbReference type="PANTHER" id="PTHR45765:SF1">
    <property type="entry name" value="METHIONINE--TRNA LIGASE, CYTOPLASMIC"/>
    <property type="match status" value="1"/>
</dbReference>
<evidence type="ECO:0000256" key="5">
    <source>
        <dbReference type="ARBA" id="ARBA00023146"/>
    </source>
</evidence>
<evidence type="ECO:0000256" key="4">
    <source>
        <dbReference type="ARBA" id="ARBA00022917"/>
    </source>
</evidence>
<dbReference type="Pfam" id="PF09334">
    <property type="entry name" value="tRNA-synt_1g"/>
    <property type="match status" value="1"/>
</dbReference>
<feature type="region of interest" description="Disordered" evidence="8">
    <location>
        <begin position="400"/>
        <end position="421"/>
    </location>
</feature>
<accession>A0ABW3DJH0</accession>
<dbReference type="PROSITE" id="PS00178">
    <property type="entry name" value="AA_TRNA_LIGASE_I"/>
    <property type="match status" value="1"/>
</dbReference>
<dbReference type="PANTHER" id="PTHR45765">
    <property type="entry name" value="METHIONINE--TRNA LIGASE"/>
    <property type="match status" value="1"/>
</dbReference>
<keyword evidence="1 7" id="KW-0436">Ligase</keyword>
<dbReference type="Gene3D" id="2.20.28.20">
    <property type="entry name" value="Methionyl-tRNA synthetase, Zn-domain"/>
    <property type="match status" value="1"/>
</dbReference>
<dbReference type="InterPro" id="IPR029038">
    <property type="entry name" value="MetRS_Zn"/>
</dbReference>
<keyword evidence="2 7" id="KW-0547">Nucleotide-binding</keyword>
<dbReference type="InterPro" id="IPR023458">
    <property type="entry name" value="Met-tRNA_ligase_1"/>
</dbReference>
<comment type="caution">
    <text evidence="10">The sequence shown here is derived from an EMBL/GenBank/DDBJ whole genome shotgun (WGS) entry which is preliminary data.</text>
</comment>
<evidence type="ECO:0000256" key="1">
    <source>
        <dbReference type="ARBA" id="ARBA00022598"/>
    </source>
</evidence>
<evidence type="ECO:0000256" key="8">
    <source>
        <dbReference type="SAM" id="MobiDB-lite"/>
    </source>
</evidence>
<evidence type="ECO:0000256" key="7">
    <source>
        <dbReference type="RuleBase" id="RU363039"/>
    </source>
</evidence>
<protein>
    <submittedName>
        <fullName evidence="10">Class I tRNA ligase family protein</fullName>
    </submittedName>
</protein>
<dbReference type="InterPro" id="IPR015413">
    <property type="entry name" value="Methionyl/Leucyl_tRNA_Synth"/>
</dbReference>
<feature type="domain" description="Methionyl/Leucyl tRNA synthetase" evidence="9">
    <location>
        <begin position="6"/>
        <end position="379"/>
    </location>
</feature>
<evidence type="ECO:0000256" key="3">
    <source>
        <dbReference type="ARBA" id="ARBA00022840"/>
    </source>
</evidence>
<evidence type="ECO:0000256" key="6">
    <source>
        <dbReference type="ARBA" id="ARBA00047364"/>
    </source>
</evidence>
<dbReference type="SUPFAM" id="SSF52374">
    <property type="entry name" value="Nucleotidylyl transferase"/>
    <property type="match status" value="1"/>
</dbReference>
<reference evidence="11" key="1">
    <citation type="journal article" date="2019" name="Int. J. Syst. Evol. Microbiol.">
        <title>The Global Catalogue of Microorganisms (GCM) 10K type strain sequencing project: providing services to taxonomists for standard genome sequencing and annotation.</title>
        <authorList>
            <consortium name="The Broad Institute Genomics Platform"/>
            <consortium name="The Broad Institute Genome Sequencing Center for Infectious Disease"/>
            <person name="Wu L."/>
            <person name="Ma J."/>
        </authorList>
    </citation>
    <scope>NUCLEOTIDE SEQUENCE [LARGE SCALE GENOMIC DNA]</scope>
    <source>
        <strain evidence="11">CCUG 62974</strain>
    </source>
</reference>
<evidence type="ECO:0000313" key="11">
    <source>
        <dbReference type="Proteomes" id="UP001597024"/>
    </source>
</evidence>
<keyword evidence="4 7" id="KW-0648">Protein biosynthesis</keyword>
<dbReference type="GO" id="GO:0016874">
    <property type="term" value="F:ligase activity"/>
    <property type="evidence" value="ECO:0007669"/>
    <property type="project" value="UniProtKB-KW"/>
</dbReference>
<evidence type="ECO:0000256" key="2">
    <source>
        <dbReference type="ARBA" id="ARBA00022741"/>
    </source>
</evidence>
<dbReference type="InterPro" id="IPR001412">
    <property type="entry name" value="aa-tRNA-synth_I_CS"/>
</dbReference>
<dbReference type="Gene3D" id="3.40.50.620">
    <property type="entry name" value="HUPs"/>
    <property type="match status" value="1"/>
</dbReference>
<feature type="compositionally biased region" description="Low complexity" evidence="8">
    <location>
        <begin position="400"/>
        <end position="412"/>
    </location>
</feature>
<evidence type="ECO:0000259" key="9">
    <source>
        <dbReference type="Pfam" id="PF09334"/>
    </source>
</evidence>
<organism evidence="10 11">
    <name type="scientific">Streptosporangium algeriense</name>
    <dbReference type="NCBI Taxonomy" id="1682748"/>
    <lineage>
        <taxon>Bacteria</taxon>
        <taxon>Bacillati</taxon>
        <taxon>Actinomycetota</taxon>
        <taxon>Actinomycetes</taxon>
        <taxon>Streptosporangiales</taxon>
        <taxon>Streptosporangiaceae</taxon>
        <taxon>Streptosporangium</taxon>
    </lineage>
</organism>
<comment type="catalytic activity">
    <reaction evidence="6">
        <text>tRNA(Met) + L-methionine + ATP = L-methionyl-tRNA(Met) + AMP + diphosphate</text>
        <dbReference type="Rhea" id="RHEA:13481"/>
        <dbReference type="Rhea" id="RHEA-COMP:9667"/>
        <dbReference type="Rhea" id="RHEA-COMP:9698"/>
        <dbReference type="ChEBI" id="CHEBI:30616"/>
        <dbReference type="ChEBI" id="CHEBI:33019"/>
        <dbReference type="ChEBI" id="CHEBI:57844"/>
        <dbReference type="ChEBI" id="CHEBI:78442"/>
        <dbReference type="ChEBI" id="CHEBI:78530"/>
        <dbReference type="ChEBI" id="CHEBI:456215"/>
        <dbReference type="EC" id="6.1.1.10"/>
    </reaction>
</comment>
<gene>
    <name evidence="10" type="ORF">ACFQ08_02010</name>
</gene>
<evidence type="ECO:0000313" key="10">
    <source>
        <dbReference type="EMBL" id="MFD0883334.1"/>
    </source>
</evidence>